<dbReference type="AlphaFoldDB" id="A0A074YXX9"/>
<dbReference type="EMBL" id="KL597163">
    <property type="protein sequence ID" value="KER19641.1"/>
    <property type="molecule type" value="Genomic_DNA"/>
</dbReference>
<proteinExistence type="predicted"/>
<dbReference type="RefSeq" id="XP_009176610.1">
    <property type="nucleotide sequence ID" value="XM_009178346.1"/>
</dbReference>
<reference evidence="1 2" key="1">
    <citation type="submission" date="2013-11" db="EMBL/GenBank/DDBJ databases">
        <title>Opisthorchis viverrini - life in the bile duct.</title>
        <authorList>
            <person name="Young N.D."/>
            <person name="Nagarajan N."/>
            <person name="Lin S.J."/>
            <person name="Korhonen P.K."/>
            <person name="Jex A.R."/>
            <person name="Hall R.S."/>
            <person name="Safavi-Hemami H."/>
            <person name="Kaewkong W."/>
            <person name="Bertrand D."/>
            <person name="Gao S."/>
            <person name="Seet Q."/>
            <person name="Wongkham S."/>
            <person name="Teh B.T."/>
            <person name="Wongkham C."/>
            <person name="Intapan P.M."/>
            <person name="Maleewong W."/>
            <person name="Yang X."/>
            <person name="Hu M."/>
            <person name="Wang Z."/>
            <person name="Hofmann A."/>
            <person name="Sternberg P.W."/>
            <person name="Tan P."/>
            <person name="Wang J."/>
            <person name="Gasser R.B."/>
        </authorList>
    </citation>
    <scope>NUCLEOTIDE SEQUENCE [LARGE SCALE GENOMIC DNA]</scope>
</reference>
<protein>
    <submittedName>
        <fullName evidence="1">Uncharacterized protein</fullName>
    </submittedName>
</protein>
<dbReference type="Proteomes" id="UP000054324">
    <property type="component" value="Unassembled WGS sequence"/>
</dbReference>
<dbReference type="CTD" id="20325806"/>
<dbReference type="GeneID" id="20325806"/>
<keyword evidence="2" id="KW-1185">Reference proteome</keyword>
<evidence type="ECO:0000313" key="2">
    <source>
        <dbReference type="Proteomes" id="UP000054324"/>
    </source>
</evidence>
<dbReference type="KEGG" id="ovi:T265_11638"/>
<gene>
    <name evidence="1" type="ORF">T265_11638</name>
</gene>
<sequence length="66" mass="7535">MTEEMNENMDLVNLPGFSCHCRERDRTEVFQNTDQSARLQYWDYAAASCASSCKHLSTQLTTKCPA</sequence>
<name>A0A074YXX9_OPIVI</name>
<evidence type="ECO:0000313" key="1">
    <source>
        <dbReference type="EMBL" id="KER19641.1"/>
    </source>
</evidence>
<accession>A0A074YXX9</accession>
<organism evidence="1 2">
    <name type="scientific">Opisthorchis viverrini</name>
    <name type="common">Southeast Asian liver fluke</name>
    <dbReference type="NCBI Taxonomy" id="6198"/>
    <lineage>
        <taxon>Eukaryota</taxon>
        <taxon>Metazoa</taxon>
        <taxon>Spiralia</taxon>
        <taxon>Lophotrochozoa</taxon>
        <taxon>Platyhelminthes</taxon>
        <taxon>Trematoda</taxon>
        <taxon>Digenea</taxon>
        <taxon>Opisthorchiida</taxon>
        <taxon>Opisthorchiata</taxon>
        <taxon>Opisthorchiidae</taxon>
        <taxon>Opisthorchis</taxon>
    </lineage>
</organism>